<dbReference type="GO" id="GO:0016020">
    <property type="term" value="C:membrane"/>
    <property type="evidence" value="ECO:0007669"/>
    <property type="project" value="UniProtKB-SubCell"/>
</dbReference>
<organism evidence="8 9">
    <name type="scientific">Batillaria attramentaria</name>
    <dbReference type="NCBI Taxonomy" id="370345"/>
    <lineage>
        <taxon>Eukaryota</taxon>
        <taxon>Metazoa</taxon>
        <taxon>Spiralia</taxon>
        <taxon>Lophotrochozoa</taxon>
        <taxon>Mollusca</taxon>
        <taxon>Gastropoda</taxon>
        <taxon>Caenogastropoda</taxon>
        <taxon>Sorbeoconcha</taxon>
        <taxon>Cerithioidea</taxon>
        <taxon>Batillariidae</taxon>
        <taxon>Batillaria</taxon>
    </lineage>
</organism>
<dbReference type="Proteomes" id="UP001519460">
    <property type="component" value="Unassembled WGS sequence"/>
</dbReference>
<protein>
    <submittedName>
        <fullName evidence="8">Uncharacterized protein</fullName>
    </submittedName>
</protein>
<evidence type="ECO:0000256" key="2">
    <source>
        <dbReference type="ARBA" id="ARBA00006434"/>
    </source>
</evidence>
<dbReference type="PANTHER" id="PTHR11819">
    <property type="entry name" value="SOLUTE CARRIER FAMILY 5"/>
    <property type="match status" value="1"/>
</dbReference>
<dbReference type="EMBL" id="JACVVK020000042">
    <property type="protein sequence ID" value="KAK7499712.1"/>
    <property type="molecule type" value="Genomic_DNA"/>
</dbReference>
<feature type="transmembrane region" description="Helical" evidence="7">
    <location>
        <begin position="292"/>
        <end position="313"/>
    </location>
</feature>
<feature type="non-terminal residue" evidence="8">
    <location>
        <position position="367"/>
    </location>
</feature>
<feature type="transmembrane region" description="Helical" evidence="7">
    <location>
        <begin position="122"/>
        <end position="139"/>
    </location>
</feature>
<proteinExistence type="inferred from homology"/>
<keyword evidence="3 7" id="KW-0812">Transmembrane</keyword>
<evidence type="ECO:0000256" key="4">
    <source>
        <dbReference type="ARBA" id="ARBA00022989"/>
    </source>
</evidence>
<evidence type="ECO:0000313" key="9">
    <source>
        <dbReference type="Proteomes" id="UP001519460"/>
    </source>
</evidence>
<comment type="similarity">
    <text evidence="2 6">Belongs to the sodium:solute symporter (SSF) (TC 2.A.21) family.</text>
</comment>
<dbReference type="NCBIfam" id="TIGR00813">
    <property type="entry name" value="sss"/>
    <property type="match status" value="1"/>
</dbReference>
<dbReference type="PROSITE" id="PS50283">
    <property type="entry name" value="NA_SOLUT_SYMP_3"/>
    <property type="match status" value="1"/>
</dbReference>
<feature type="transmembrane region" description="Helical" evidence="7">
    <location>
        <begin position="190"/>
        <end position="210"/>
    </location>
</feature>
<evidence type="ECO:0000256" key="3">
    <source>
        <dbReference type="ARBA" id="ARBA00022692"/>
    </source>
</evidence>
<feature type="transmembrane region" description="Helical" evidence="7">
    <location>
        <begin position="159"/>
        <end position="183"/>
    </location>
</feature>
<name>A0ABD0LJL6_9CAEN</name>
<dbReference type="AlphaFoldDB" id="A0ABD0LJL6"/>
<dbReference type="Pfam" id="PF00474">
    <property type="entry name" value="SSF"/>
    <property type="match status" value="1"/>
</dbReference>
<dbReference type="PANTHER" id="PTHR11819:SF195">
    <property type="entry name" value="SODIUM_GLUCOSE COTRANSPORTER 4"/>
    <property type="match status" value="1"/>
</dbReference>
<dbReference type="InterPro" id="IPR001734">
    <property type="entry name" value="Na/solute_symporter"/>
</dbReference>
<keyword evidence="9" id="KW-1185">Reference proteome</keyword>
<comment type="subcellular location">
    <subcellularLocation>
        <location evidence="1">Membrane</location>
        <topology evidence="1">Multi-pass membrane protein</topology>
    </subcellularLocation>
</comment>
<evidence type="ECO:0000313" key="8">
    <source>
        <dbReference type="EMBL" id="KAK7499712.1"/>
    </source>
</evidence>
<comment type="caution">
    <text evidence="8">The sequence shown here is derived from an EMBL/GenBank/DDBJ whole genome shotgun (WGS) entry which is preliminary data.</text>
</comment>
<evidence type="ECO:0000256" key="7">
    <source>
        <dbReference type="SAM" id="Phobius"/>
    </source>
</evidence>
<gene>
    <name evidence="8" type="ORF">BaRGS_00009053</name>
</gene>
<evidence type="ECO:0000256" key="1">
    <source>
        <dbReference type="ARBA" id="ARBA00004141"/>
    </source>
</evidence>
<feature type="transmembrane region" description="Helical" evidence="7">
    <location>
        <begin position="12"/>
        <end position="29"/>
    </location>
</feature>
<dbReference type="InterPro" id="IPR038377">
    <property type="entry name" value="Na/Glc_symporter_sf"/>
</dbReference>
<feature type="transmembrane region" description="Helical" evidence="7">
    <location>
        <begin position="253"/>
        <end position="271"/>
    </location>
</feature>
<dbReference type="Gene3D" id="1.20.1730.10">
    <property type="entry name" value="Sodium/glucose cotransporter"/>
    <property type="match status" value="1"/>
</dbReference>
<keyword evidence="5 7" id="KW-0472">Membrane</keyword>
<feature type="transmembrane region" description="Helical" evidence="7">
    <location>
        <begin position="49"/>
        <end position="69"/>
    </location>
</feature>
<reference evidence="8 9" key="1">
    <citation type="journal article" date="2023" name="Sci. Data">
        <title>Genome assembly of the Korean intertidal mud-creeper Batillaria attramentaria.</title>
        <authorList>
            <person name="Patra A.K."/>
            <person name="Ho P.T."/>
            <person name="Jun S."/>
            <person name="Lee S.J."/>
            <person name="Kim Y."/>
            <person name="Won Y.J."/>
        </authorList>
    </citation>
    <scope>NUCLEOTIDE SEQUENCE [LARGE SCALE GENOMIC DNA]</scope>
    <source>
        <strain evidence="8">Wonlab-2016</strain>
    </source>
</reference>
<evidence type="ECO:0000256" key="5">
    <source>
        <dbReference type="ARBA" id="ARBA00023136"/>
    </source>
</evidence>
<evidence type="ECO:0000256" key="6">
    <source>
        <dbReference type="RuleBase" id="RU362091"/>
    </source>
</evidence>
<feature type="transmembrane region" description="Helical" evidence="7">
    <location>
        <begin position="81"/>
        <end position="102"/>
    </location>
</feature>
<keyword evidence="4 7" id="KW-1133">Transmembrane helix</keyword>
<sequence>MVETLETGDYCAIAAYFLLVLAVGIWSTFRPNRHSATGYFLAGKNMHWFPVGTSIFASNVGAHTFIGMAGTGAATGFGVAIYSWHAIFILIALGWVFLPVYVSSGTFTMPEYVKKRYGGRRLRIYLSVLALILYAFTKVSAEIYAGSVVMQVLMGWNTYLSVALILTVTAFYTVIGGLAAVLYTDALQAVILVTGAFILMGLSLVEVGGWSGMVDKYPMAAANYTLANPENYSCGMPRDDYMHIWRDPVTGDIPWTGAVFGLTTLGIWSWCNDQIAVQRCLSAKNMSHAKAGCVLGGSLMLLTVFLFVVPGMISRIFYPDEIACADPSKCEDVCDNAAGCSNIAYTVLVLRLMPTGKAQARQKTQLT</sequence>
<accession>A0ABD0LJL6</accession>